<accession>A0A9W6JII5</accession>
<feature type="chain" id="PRO_5040907833" description="TraB/GumN family protein" evidence="1">
    <location>
        <begin position="35"/>
        <end position="360"/>
    </location>
</feature>
<dbReference type="Pfam" id="PF01963">
    <property type="entry name" value="TraB_PrgY_gumN"/>
    <property type="match status" value="1"/>
</dbReference>
<dbReference type="CDD" id="cd14789">
    <property type="entry name" value="Tiki"/>
    <property type="match status" value="1"/>
</dbReference>
<keyword evidence="3" id="KW-1185">Reference proteome</keyword>
<dbReference type="InterPro" id="IPR047111">
    <property type="entry name" value="YbaP-like"/>
</dbReference>
<name>A0A9W6JII5_9HYPH</name>
<dbReference type="PANTHER" id="PTHR40590">
    <property type="entry name" value="CYTOPLASMIC PROTEIN-RELATED"/>
    <property type="match status" value="1"/>
</dbReference>
<evidence type="ECO:0000256" key="1">
    <source>
        <dbReference type="SAM" id="SignalP"/>
    </source>
</evidence>
<organism evidence="2 3">
    <name type="scientific">Methylopila jiangsuensis</name>
    <dbReference type="NCBI Taxonomy" id="586230"/>
    <lineage>
        <taxon>Bacteria</taxon>
        <taxon>Pseudomonadati</taxon>
        <taxon>Pseudomonadota</taxon>
        <taxon>Alphaproteobacteria</taxon>
        <taxon>Hyphomicrobiales</taxon>
        <taxon>Methylopilaceae</taxon>
        <taxon>Methylopila</taxon>
    </lineage>
</organism>
<reference evidence="2" key="2">
    <citation type="submission" date="2023-01" db="EMBL/GenBank/DDBJ databases">
        <authorList>
            <person name="Sun Q."/>
            <person name="Evtushenko L."/>
        </authorList>
    </citation>
    <scope>NUCLEOTIDE SEQUENCE</scope>
    <source>
        <strain evidence="2">VKM B-2555</strain>
    </source>
</reference>
<gene>
    <name evidence="2" type="ORF">GCM10008171_29310</name>
</gene>
<keyword evidence="1" id="KW-0732">Signal</keyword>
<sequence>MGSAAALASGRKWLTSQVIVASALFGLVSSPGHAADGAPPAAMTAEAADAGTPPCAGVDLVQALQASDPAGFARFETAARGVANGQGLLWRVERRGGGVSYLFGTMHSSDAEAKDFGALVTRALARSRVVAIELPGASTTRVAQQLRRLVADRSYRPGGGALELLPADTRERVERRVAALGLSAAIADQMQPWYLALALSRSRCAGHGDRADPETADARIERLAQEQGARIVGLETPAEQVAALASVPDAVALRMLKDAADANLRPEDVESTISGLYRSRRVGYLLAMRGPAWAGLFDADGYADFLSAFITRRNAAMLDRAKPLLERGAAFLAVGALHLPGPQGLVELVRRSGYTVTRIW</sequence>
<dbReference type="PANTHER" id="PTHR40590:SF1">
    <property type="entry name" value="CYTOPLASMIC PROTEIN"/>
    <property type="match status" value="1"/>
</dbReference>
<dbReference type="Proteomes" id="UP001143364">
    <property type="component" value="Unassembled WGS sequence"/>
</dbReference>
<evidence type="ECO:0000313" key="3">
    <source>
        <dbReference type="Proteomes" id="UP001143364"/>
    </source>
</evidence>
<evidence type="ECO:0008006" key="4">
    <source>
        <dbReference type="Google" id="ProtNLM"/>
    </source>
</evidence>
<reference evidence="2" key="1">
    <citation type="journal article" date="2014" name="Int. J. Syst. Evol. Microbiol.">
        <title>Complete genome sequence of Corynebacterium casei LMG S-19264T (=DSM 44701T), isolated from a smear-ripened cheese.</title>
        <authorList>
            <consortium name="US DOE Joint Genome Institute (JGI-PGF)"/>
            <person name="Walter F."/>
            <person name="Albersmeier A."/>
            <person name="Kalinowski J."/>
            <person name="Ruckert C."/>
        </authorList>
    </citation>
    <scope>NUCLEOTIDE SEQUENCE</scope>
    <source>
        <strain evidence="2">VKM B-2555</strain>
    </source>
</reference>
<comment type="caution">
    <text evidence="2">The sequence shown here is derived from an EMBL/GenBank/DDBJ whole genome shotgun (WGS) entry which is preliminary data.</text>
</comment>
<protein>
    <recommendedName>
        <fullName evidence="4">TraB/GumN family protein</fullName>
    </recommendedName>
</protein>
<dbReference type="AlphaFoldDB" id="A0A9W6JII5"/>
<feature type="signal peptide" evidence="1">
    <location>
        <begin position="1"/>
        <end position="34"/>
    </location>
</feature>
<evidence type="ECO:0000313" key="2">
    <source>
        <dbReference type="EMBL" id="GLK77677.1"/>
    </source>
</evidence>
<proteinExistence type="predicted"/>
<dbReference type="EMBL" id="BSFK01000016">
    <property type="protein sequence ID" value="GLK77677.1"/>
    <property type="molecule type" value="Genomic_DNA"/>
</dbReference>
<dbReference type="InterPro" id="IPR002816">
    <property type="entry name" value="TraB/PrgY/GumN_fam"/>
</dbReference>